<feature type="region of interest" description="Disordered" evidence="1">
    <location>
        <begin position="1"/>
        <end position="43"/>
    </location>
</feature>
<organism evidence="2 3">
    <name type="scientific">Saponaria officinalis</name>
    <name type="common">Common soapwort</name>
    <name type="synonym">Lychnis saponaria</name>
    <dbReference type="NCBI Taxonomy" id="3572"/>
    <lineage>
        <taxon>Eukaryota</taxon>
        <taxon>Viridiplantae</taxon>
        <taxon>Streptophyta</taxon>
        <taxon>Embryophyta</taxon>
        <taxon>Tracheophyta</taxon>
        <taxon>Spermatophyta</taxon>
        <taxon>Magnoliopsida</taxon>
        <taxon>eudicotyledons</taxon>
        <taxon>Gunneridae</taxon>
        <taxon>Pentapetalae</taxon>
        <taxon>Caryophyllales</taxon>
        <taxon>Caryophyllaceae</taxon>
        <taxon>Caryophylleae</taxon>
        <taxon>Saponaria</taxon>
    </lineage>
</organism>
<evidence type="ECO:0000313" key="2">
    <source>
        <dbReference type="EMBL" id="KAK9678556.1"/>
    </source>
</evidence>
<sequence length="197" mass="22429">MDTLDEYSDIYATYDTEKPPSPENSIIDEKNDSDEPKSELNESHVETLASVDGRTLWTTGLCNWYEDWNNCCVTCCFPCITFGKIADILSRGHPGFTTSAMKYAATLVTTLAGGPCLYSFIYRVNMRGQYGLRGTTCSDCLSHFFCHPCALCQDYRELHNRGFDMDIGWHANMERNKEMLRRNQRMTTAPSVGHMNR</sequence>
<dbReference type="EMBL" id="JBDFQZ010000011">
    <property type="protein sequence ID" value="KAK9678556.1"/>
    <property type="molecule type" value="Genomic_DNA"/>
</dbReference>
<comment type="caution">
    <text evidence="2">The sequence shown here is derived from an EMBL/GenBank/DDBJ whole genome shotgun (WGS) entry which is preliminary data.</text>
</comment>
<dbReference type="Proteomes" id="UP001443914">
    <property type="component" value="Unassembled WGS sequence"/>
</dbReference>
<accession>A0AAW1HQM7</accession>
<proteinExistence type="predicted"/>
<dbReference type="PANTHER" id="PTHR15907">
    <property type="entry name" value="DUF614 FAMILY PROTEIN-RELATED"/>
    <property type="match status" value="1"/>
</dbReference>
<dbReference type="Pfam" id="PF04749">
    <property type="entry name" value="PLAC8"/>
    <property type="match status" value="1"/>
</dbReference>
<gene>
    <name evidence="2" type="ORF">RND81_11G219100</name>
</gene>
<reference evidence="2" key="1">
    <citation type="submission" date="2024-03" db="EMBL/GenBank/DDBJ databases">
        <title>WGS assembly of Saponaria officinalis var. Norfolk2.</title>
        <authorList>
            <person name="Jenkins J."/>
            <person name="Shu S."/>
            <person name="Grimwood J."/>
            <person name="Barry K."/>
            <person name="Goodstein D."/>
            <person name="Schmutz J."/>
            <person name="Leebens-Mack J."/>
            <person name="Osbourn A."/>
        </authorList>
    </citation>
    <scope>NUCLEOTIDE SEQUENCE [LARGE SCALE GENOMIC DNA]</scope>
    <source>
        <strain evidence="2">JIC</strain>
    </source>
</reference>
<evidence type="ECO:0000313" key="3">
    <source>
        <dbReference type="Proteomes" id="UP001443914"/>
    </source>
</evidence>
<feature type="compositionally biased region" description="Basic and acidic residues" evidence="1">
    <location>
        <begin position="27"/>
        <end position="43"/>
    </location>
</feature>
<dbReference type="NCBIfam" id="TIGR01571">
    <property type="entry name" value="A_thal_Cys_rich"/>
    <property type="match status" value="1"/>
</dbReference>
<protein>
    <submittedName>
        <fullName evidence="2">Uncharacterized protein</fullName>
    </submittedName>
</protein>
<keyword evidence="3" id="KW-1185">Reference proteome</keyword>
<dbReference type="InterPro" id="IPR006461">
    <property type="entry name" value="PLAC_motif_containing"/>
</dbReference>
<dbReference type="AlphaFoldDB" id="A0AAW1HQM7"/>
<evidence type="ECO:0000256" key="1">
    <source>
        <dbReference type="SAM" id="MobiDB-lite"/>
    </source>
</evidence>
<name>A0AAW1HQM7_SAPOF</name>